<accession>A0AB34JKU7</accession>
<dbReference type="InterPro" id="IPR021838">
    <property type="entry name" value="DUF3431"/>
</dbReference>
<dbReference type="Pfam" id="PF11913">
    <property type="entry name" value="DUF3431"/>
    <property type="match status" value="1"/>
</dbReference>
<organism evidence="1 2">
    <name type="scientific">Prymnesium parvum</name>
    <name type="common">Toxic golden alga</name>
    <dbReference type="NCBI Taxonomy" id="97485"/>
    <lineage>
        <taxon>Eukaryota</taxon>
        <taxon>Haptista</taxon>
        <taxon>Haptophyta</taxon>
        <taxon>Prymnesiophyceae</taxon>
        <taxon>Prymnesiales</taxon>
        <taxon>Prymnesiaceae</taxon>
        <taxon>Prymnesium</taxon>
    </lineage>
</organism>
<reference evidence="1 2" key="1">
    <citation type="journal article" date="2024" name="Science">
        <title>Giant polyketide synthase enzymes in the biosynthesis of giant marine polyether toxins.</title>
        <authorList>
            <person name="Fallon T.R."/>
            <person name="Shende V.V."/>
            <person name="Wierzbicki I.H."/>
            <person name="Pendleton A.L."/>
            <person name="Watervoot N.F."/>
            <person name="Auber R.P."/>
            <person name="Gonzalez D.J."/>
            <person name="Wisecaver J.H."/>
            <person name="Moore B.S."/>
        </authorList>
    </citation>
    <scope>NUCLEOTIDE SEQUENCE [LARGE SCALE GENOMIC DNA]</scope>
    <source>
        <strain evidence="1 2">12B1</strain>
    </source>
</reference>
<proteinExistence type="predicted"/>
<evidence type="ECO:0000313" key="1">
    <source>
        <dbReference type="EMBL" id="KAL1522675.1"/>
    </source>
</evidence>
<name>A0AB34JKU7_PRYPA</name>
<dbReference type="PANTHER" id="PTHR37490">
    <property type="entry name" value="EXPRESSED PROTEIN"/>
    <property type="match status" value="1"/>
</dbReference>
<keyword evidence="2" id="KW-1185">Reference proteome</keyword>
<sequence>MRRCDALLQAWCHAHCPLAREHGPLYARRDRSHDSGAGRAWRCYAAATLDESRTTFVGGSAYCTRDSPLRKVLELCLAAERSPVDEGGAPSVVSVDERGEAHQIAPPQLMNARGEARVGLVVAHCHEEMRWLAQVHRGLHEGAGSMPLRLELYIYEKCQNSSVGEWNELRWEVQRRASLVNKGEECYAYLKYMTNYYSSLPDVVLFFQGDGVLNGRNFYAKTLAFSKLVFGHGKGPRPDLWRSVNDHQYIALASDQSECAARRIPNCFVENKRQFHCATLLYERSTEQKAPPVWAVYANAQFGVTRDRLVARPLSFYRQLLDEFEVDPSAECFKIQGHKGRPFRGTCALFEYLWPSFLGESHVLEKKHTMNPQK</sequence>
<evidence type="ECO:0000313" key="2">
    <source>
        <dbReference type="Proteomes" id="UP001515480"/>
    </source>
</evidence>
<comment type="caution">
    <text evidence="1">The sequence shown here is derived from an EMBL/GenBank/DDBJ whole genome shotgun (WGS) entry which is preliminary data.</text>
</comment>
<dbReference type="AlphaFoldDB" id="A0AB34JKU7"/>
<evidence type="ECO:0008006" key="3">
    <source>
        <dbReference type="Google" id="ProtNLM"/>
    </source>
</evidence>
<protein>
    <recommendedName>
        <fullName evidence="3">Protein xylosyltransferase</fullName>
    </recommendedName>
</protein>
<dbReference type="EMBL" id="JBGBPQ010000006">
    <property type="protein sequence ID" value="KAL1522675.1"/>
    <property type="molecule type" value="Genomic_DNA"/>
</dbReference>
<dbReference type="Proteomes" id="UP001515480">
    <property type="component" value="Unassembled WGS sequence"/>
</dbReference>
<gene>
    <name evidence="1" type="ORF">AB1Y20_017653</name>
</gene>
<dbReference type="PANTHER" id="PTHR37490:SF1">
    <property type="entry name" value="GLYCOSYLTRANSFERASE 2-LIKE DOMAIN-CONTAINING PROTEIN"/>
    <property type="match status" value="1"/>
</dbReference>